<evidence type="ECO:0000256" key="8">
    <source>
        <dbReference type="SAM" id="Phobius"/>
    </source>
</evidence>
<dbReference type="SUPFAM" id="SSF103473">
    <property type="entry name" value="MFS general substrate transporter"/>
    <property type="match status" value="1"/>
</dbReference>
<feature type="transmembrane region" description="Helical" evidence="8">
    <location>
        <begin position="255"/>
        <end position="280"/>
    </location>
</feature>
<evidence type="ECO:0000313" key="11">
    <source>
        <dbReference type="Proteomes" id="UP001265746"/>
    </source>
</evidence>
<keyword evidence="6 8" id="KW-0472">Membrane</keyword>
<dbReference type="Pfam" id="PF07690">
    <property type="entry name" value="MFS_1"/>
    <property type="match status" value="1"/>
</dbReference>
<feature type="region of interest" description="Disordered" evidence="7">
    <location>
        <begin position="1"/>
        <end position="49"/>
    </location>
</feature>
<evidence type="ECO:0000256" key="5">
    <source>
        <dbReference type="ARBA" id="ARBA00022989"/>
    </source>
</evidence>
<sequence length="555" mass="59180">MATTSDSEGILRELGEKDAAQDAGQPATSSASPPESSVPKAETGELETESPRTVTGLKWFFAYSSILSTVLLFALDGTIVADIQPSIVEAFNNVDLLPWIGVAFTLGSVSILPLGKAFGVFNVKWLFIGCVVGFEVGSAICGAAPNMQAMIIGRVIQGVTGSGVYSGGLTYIALTTTTRERPLYFSGVVAMWGAGSVLGPVIGGAFAESSATWRWAFYINLVVAAVFAPAFFFCLPNIQPLDLPLLERARSLDWLGILIFEGGVACYAMALTFGGVVYGFASGQEIALWTMTGVLLIAFSSVTYFHPGVPADKTLYPAHFLSSLKLNILQFNLFVASGSMMMTVYYVPLFFQFTRGDNALDAGVRLLPPIAMIIFFSVLNGTFMPKYGYYTPWYIFGNAALLAGSALMFTIDSSTSESRIYGYTILLGVGIGSTLTAGIAVAQALVPKSDVNNAVGFMTCAQNLGNITFLGVAGSLYQNFSLRELGSLFKNMPRTDILGLTTGISSSVYQALDEHDRGLVIDQVTVSIRNVFAIAMVGSAMGFLASIMLGRHKLY</sequence>
<gene>
    <name evidence="10" type="ORF">N8I77_013393</name>
</gene>
<evidence type="ECO:0000256" key="7">
    <source>
        <dbReference type="SAM" id="MobiDB-lite"/>
    </source>
</evidence>
<dbReference type="InterPro" id="IPR011701">
    <property type="entry name" value="MFS"/>
</dbReference>
<feature type="transmembrane region" description="Helical" evidence="8">
    <location>
        <begin position="454"/>
        <end position="477"/>
    </location>
</feature>
<feature type="transmembrane region" description="Helical" evidence="8">
    <location>
        <begin position="423"/>
        <end position="442"/>
    </location>
</feature>
<evidence type="ECO:0000256" key="3">
    <source>
        <dbReference type="ARBA" id="ARBA00022448"/>
    </source>
</evidence>
<comment type="similarity">
    <text evidence="2">Belongs to the major facilitator superfamily. TCR/Tet family.</text>
</comment>
<feature type="transmembrane region" description="Helical" evidence="8">
    <location>
        <begin position="286"/>
        <end position="305"/>
    </location>
</feature>
<dbReference type="PROSITE" id="PS50850">
    <property type="entry name" value="MFS"/>
    <property type="match status" value="1"/>
</dbReference>
<dbReference type="Gene3D" id="1.20.1720.10">
    <property type="entry name" value="Multidrug resistance protein D"/>
    <property type="match status" value="1"/>
</dbReference>
<keyword evidence="3" id="KW-0813">Transport</keyword>
<feature type="transmembrane region" description="Helical" evidence="8">
    <location>
        <begin position="60"/>
        <end position="81"/>
    </location>
</feature>
<evidence type="ECO:0000256" key="6">
    <source>
        <dbReference type="ARBA" id="ARBA00023136"/>
    </source>
</evidence>
<name>A0AAD9S2N2_PHOAM</name>
<feature type="compositionally biased region" description="Low complexity" evidence="7">
    <location>
        <begin position="26"/>
        <end position="41"/>
    </location>
</feature>
<feature type="transmembrane region" description="Helical" evidence="8">
    <location>
        <begin position="326"/>
        <end position="346"/>
    </location>
</feature>
<feature type="compositionally biased region" description="Basic and acidic residues" evidence="7">
    <location>
        <begin position="9"/>
        <end position="20"/>
    </location>
</feature>
<proteinExistence type="inferred from homology"/>
<evidence type="ECO:0000256" key="1">
    <source>
        <dbReference type="ARBA" id="ARBA00004141"/>
    </source>
</evidence>
<evidence type="ECO:0000256" key="2">
    <source>
        <dbReference type="ARBA" id="ARBA00007520"/>
    </source>
</evidence>
<dbReference type="Proteomes" id="UP001265746">
    <property type="component" value="Unassembled WGS sequence"/>
</dbReference>
<accession>A0AAD9S2N2</accession>
<dbReference type="InterPro" id="IPR036259">
    <property type="entry name" value="MFS_trans_sf"/>
</dbReference>
<keyword evidence="5 8" id="KW-1133">Transmembrane helix</keyword>
<evidence type="ECO:0000313" key="10">
    <source>
        <dbReference type="EMBL" id="KAK2596506.1"/>
    </source>
</evidence>
<reference evidence="10" key="1">
    <citation type="submission" date="2023-06" db="EMBL/GenBank/DDBJ databases">
        <authorList>
            <person name="Noh H."/>
        </authorList>
    </citation>
    <scope>NUCLEOTIDE SEQUENCE</scope>
    <source>
        <strain evidence="10">DUCC20226</strain>
    </source>
</reference>
<feature type="transmembrane region" description="Helical" evidence="8">
    <location>
        <begin position="366"/>
        <end position="384"/>
    </location>
</feature>
<dbReference type="Gene3D" id="1.20.1250.20">
    <property type="entry name" value="MFS general substrate transporter like domains"/>
    <property type="match status" value="1"/>
</dbReference>
<feature type="transmembrane region" description="Helical" evidence="8">
    <location>
        <begin position="126"/>
        <end position="145"/>
    </location>
</feature>
<organism evidence="10 11">
    <name type="scientific">Phomopsis amygdali</name>
    <name type="common">Fusicoccum amygdali</name>
    <dbReference type="NCBI Taxonomy" id="1214568"/>
    <lineage>
        <taxon>Eukaryota</taxon>
        <taxon>Fungi</taxon>
        <taxon>Dikarya</taxon>
        <taxon>Ascomycota</taxon>
        <taxon>Pezizomycotina</taxon>
        <taxon>Sordariomycetes</taxon>
        <taxon>Sordariomycetidae</taxon>
        <taxon>Diaporthales</taxon>
        <taxon>Diaporthaceae</taxon>
        <taxon>Diaporthe</taxon>
    </lineage>
</organism>
<comment type="subcellular location">
    <subcellularLocation>
        <location evidence="1">Membrane</location>
        <topology evidence="1">Multi-pass membrane protein</topology>
    </subcellularLocation>
</comment>
<feature type="transmembrane region" description="Helical" evidence="8">
    <location>
        <begin position="96"/>
        <end position="114"/>
    </location>
</feature>
<dbReference type="InterPro" id="IPR020846">
    <property type="entry name" value="MFS_dom"/>
</dbReference>
<feature type="transmembrane region" description="Helical" evidence="8">
    <location>
        <begin position="531"/>
        <end position="550"/>
    </location>
</feature>
<evidence type="ECO:0000259" key="9">
    <source>
        <dbReference type="PROSITE" id="PS50850"/>
    </source>
</evidence>
<dbReference type="PANTHER" id="PTHR23501:SF12">
    <property type="entry name" value="MAJOR FACILITATOR SUPERFAMILY (MFS) PROFILE DOMAIN-CONTAINING PROTEIN-RELATED"/>
    <property type="match status" value="1"/>
</dbReference>
<keyword evidence="4 8" id="KW-0812">Transmembrane</keyword>
<keyword evidence="11" id="KW-1185">Reference proteome</keyword>
<feature type="transmembrane region" description="Helical" evidence="8">
    <location>
        <begin position="215"/>
        <end position="235"/>
    </location>
</feature>
<dbReference type="GO" id="GO:0022857">
    <property type="term" value="F:transmembrane transporter activity"/>
    <property type="evidence" value="ECO:0007669"/>
    <property type="project" value="InterPro"/>
</dbReference>
<dbReference type="AlphaFoldDB" id="A0AAD9S2N2"/>
<dbReference type="GO" id="GO:0005886">
    <property type="term" value="C:plasma membrane"/>
    <property type="evidence" value="ECO:0007669"/>
    <property type="project" value="TreeGrafter"/>
</dbReference>
<feature type="domain" description="Major facilitator superfamily (MFS) profile" evidence="9">
    <location>
        <begin position="62"/>
        <end position="554"/>
    </location>
</feature>
<evidence type="ECO:0000256" key="4">
    <source>
        <dbReference type="ARBA" id="ARBA00022692"/>
    </source>
</evidence>
<comment type="caution">
    <text evidence="10">The sequence shown here is derived from an EMBL/GenBank/DDBJ whole genome shotgun (WGS) entry which is preliminary data.</text>
</comment>
<dbReference type="PANTHER" id="PTHR23501">
    <property type="entry name" value="MAJOR FACILITATOR SUPERFAMILY"/>
    <property type="match status" value="1"/>
</dbReference>
<dbReference type="EMBL" id="JAUJFL010000011">
    <property type="protein sequence ID" value="KAK2596506.1"/>
    <property type="molecule type" value="Genomic_DNA"/>
</dbReference>
<feature type="transmembrane region" description="Helical" evidence="8">
    <location>
        <begin position="183"/>
        <end position="203"/>
    </location>
</feature>
<feature type="transmembrane region" description="Helical" evidence="8">
    <location>
        <begin position="391"/>
        <end position="411"/>
    </location>
</feature>
<protein>
    <recommendedName>
        <fullName evidence="9">Major facilitator superfamily (MFS) profile domain-containing protein</fullName>
    </recommendedName>
</protein>